<keyword evidence="3" id="KW-1185">Reference proteome</keyword>
<gene>
    <name evidence="2" type="ORF">KP79_PYT09260</name>
</gene>
<evidence type="ECO:0000313" key="2">
    <source>
        <dbReference type="EMBL" id="OWF37685.1"/>
    </source>
</evidence>
<protein>
    <recommendedName>
        <fullName evidence="4">Short-chain collagen C4</fullName>
    </recommendedName>
</protein>
<dbReference type="PANTHER" id="PTHR24024:SF18">
    <property type="entry name" value="SHORT-CHAIN COLLAGEN C4-LIKE"/>
    <property type="match status" value="1"/>
</dbReference>
<evidence type="ECO:0008006" key="4">
    <source>
        <dbReference type="Google" id="ProtNLM"/>
    </source>
</evidence>
<dbReference type="PANTHER" id="PTHR24024">
    <property type="entry name" value="PULMONARY SURFACTANT-ASSOCIATED PROTEIN A"/>
    <property type="match status" value="1"/>
</dbReference>
<dbReference type="InterPro" id="IPR051077">
    <property type="entry name" value="Ca-dependent_lectin"/>
</dbReference>
<organism evidence="2 3">
    <name type="scientific">Mizuhopecten yessoensis</name>
    <name type="common">Japanese scallop</name>
    <name type="synonym">Patinopecten yessoensis</name>
    <dbReference type="NCBI Taxonomy" id="6573"/>
    <lineage>
        <taxon>Eukaryota</taxon>
        <taxon>Metazoa</taxon>
        <taxon>Spiralia</taxon>
        <taxon>Lophotrochozoa</taxon>
        <taxon>Mollusca</taxon>
        <taxon>Bivalvia</taxon>
        <taxon>Autobranchia</taxon>
        <taxon>Pteriomorphia</taxon>
        <taxon>Pectinida</taxon>
        <taxon>Pectinoidea</taxon>
        <taxon>Pectinidae</taxon>
        <taxon>Mizuhopecten</taxon>
    </lineage>
</organism>
<keyword evidence="1" id="KW-0732">Signal</keyword>
<dbReference type="EMBL" id="NEDP02005584">
    <property type="protein sequence ID" value="OWF37685.1"/>
    <property type="molecule type" value="Genomic_DNA"/>
</dbReference>
<sequence length="235" mass="25855">MLPVLGLFILVSRICPGDAESDNYVQERISLSNPSYVEQQLHDLQTQVQDLKTKIENHVLFTRWGRSDCPKDISTLVYAGYVGGSLYSMKGSAAEYVCLPSDPTWGPFKYYEHGNVGYMYGAEYQRPPVVFGVEDADAPCAVCDGTPYSMVLMIPGRVNCYPDWVEAYHGSLASGNPRHKAASEHVCVDEVPQTVPGGDANNDGKLFYGVKTVCGSLPCPPYENDKFLSCVVCMK</sequence>
<dbReference type="GO" id="GO:0005615">
    <property type="term" value="C:extracellular space"/>
    <property type="evidence" value="ECO:0007669"/>
    <property type="project" value="TreeGrafter"/>
</dbReference>
<name>A0A210PMG2_MIZYE</name>
<proteinExistence type="predicted"/>
<dbReference type="Proteomes" id="UP000242188">
    <property type="component" value="Unassembled WGS sequence"/>
</dbReference>
<comment type="caution">
    <text evidence="2">The sequence shown here is derived from an EMBL/GenBank/DDBJ whole genome shotgun (WGS) entry which is preliminary data.</text>
</comment>
<accession>A0A210PMG2</accession>
<dbReference type="AlphaFoldDB" id="A0A210PMG2"/>
<evidence type="ECO:0000256" key="1">
    <source>
        <dbReference type="SAM" id="SignalP"/>
    </source>
</evidence>
<feature type="chain" id="PRO_5012962153" description="Short-chain collagen C4" evidence="1">
    <location>
        <begin position="20"/>
        <end position="235"/>
    </location>
</feature>
<reference evidence="2 3" key="1">
    <citation type="journal article" date="2017" name="Nat. Ecol. Evol.">
        <title>Scallop genome provides insights into evolution of bilaterian karyotype and development.</title>
        <authorList>
            <person name="Wang S."/>
            <person name="Zhang J."/>
            <person name="Jiao W."/>
            <person name="Li J."/>
            <person name="Xun X."/>
            <person name="Sun Y."/>
            <person name="Guo X."/>
            <person name="Huan P."/>
            <person name="Dong B."/>
            <person name="Zhang L."/>
            <person name="Hu X."/>
            <person name="Sun X."/>
            <person name="Wang J."/>
            <person name="Zhao C."/>
            <person name="Wang Y."/>
            <person name="Wang D."/>
            <person name="Huang X."/>
            <person name="Wang R."/>
            <person name="Lv J."/>
            <person name="Li Y."/>
            <person name="Zhang Z."/>
            <person name="Liu B."/>
            <person name="Lu W."/>
            <person name="Hui Y."/>
            <person name="Liang J."/>
            <person name="Zhou Z."/>
            <person name="Hou R."/>
            <person name="Li X."/>
            <person name="Liu Y."/>
            <person name="Li H."/>
            <person name="Ning X."/>
            <person name="Lin Y."/>
            <person name="Zhao L."/>
            <person name="Xing Q."/>
            <person name="Dou J."/>
            <person name="Li Y."/>
            <person name="Mao J."/>
            <person name="Guo H."/>
            <person name="Dou H."/>
            <person name="Li T."/>
            <person name="Mu C."/>
            <person name="Jiang W."/>
            <person name="Fu Q."/>
            <person name="Fu X."/>
            <person name="Miao Y."/>
            <person name="Liu J."/>
            <person name="Yu Q."/>
            <person name="Li R."/>
            <person name="Liao H."/>
            <person name="Li X."/>
            <person name="Kong Y."/>
            <person name="Jiang Z."/>
            <person name="Chourrout D."/>
            <person name="Li R."/>
            <person name="Bao Z."/>
        </authorList>
    </citation>
    <scope>NUCLEOTIDE SEQUENCE [LARGE SCALE GENOMIC DNA]</scope>
    <source>
        <strain evidence="2 3">PY_sf001</strain>
    </source>
</reference>
<feature type="signal peptide" evidence="1">
    <location>
        <begin position="1"/>
        <end position="19"/>
    </location>
</feature>
<evidence type="ECO:0000313" key="3">
    <source>
        <dbReference type="Proteomes" id="UP000242188"/>
    </source>
</evidence>
<dbReference type="OrthoDB" id="6127486at2759"/>